<keyword evidence="1" id="KW-0378">Hydrolase</keyword>
<dbReference type="GO" id="GO:0008877">
    <property type="term" value="F:glucose-1-phosphatase activity"/>
    <property type="evidence" value="ECO:0007669"/>
    <property type="project" value="UniProtKB-EC"/>
</dbReference>
<gene>
    <name evidence="1" type="primary">yihX</name>
    <name evidence="1" type="ORF">G6CMJM_00369</name>
</gene>
<evidence type="ECO:0000313" key="2">
    <source>
        <dbReference type="Proteomes" id="UP001190925"/>
    </source>
</evidence>
<dbReference type="PANTHER" id="PTHR43611:SF3">
    <property type="entry name" value="FLAVIN MONONUCLEOTIDE HYDROLASE 1, CHLOROPLATIC"/>
    <property type="match status" value="1"/>
</dbReference>
<protein>
    <submittedName>
        <fullName evidence="1">Alpha-D-glucose 1-phosphate phosphatase YihX</fullName>
        <ecNumber evidence="1">3.1.3.10</ecNumber>
    </submittedName>
</protein>
<dbReference type="InterPro" id="IPR023214">
    <property type="entry name" value="HAD_sf"/>
</dbReference>
<dbReference type="Gene3D" id="3.40.50.1000">
    <property type="entry name" value="HAD superfamily/HAD-like"/>
    <property type="match status" value="1"/>
</dbReference>
<organism evidence="1 2">
    <name type="scientific">Candidatus Nanogingivalis gingivitcus</name>
    <dbReference type="NCBI Taxonomy" id="2171992"/>
    <lineage>
        <taxon>Bacteria</taxon>
        <taxon>Candidatus Saccharimonadota</taxon>
        <taxon>Candidatus Nanosyncoccalia</taxon>
        <taxon>Candidatus Nanogingivales</taxon>
        <taxon>Candidatus Nanogingivalaceae</taxon>
        <taxon>Candidatus Nanogingivalis</taxon>
    </lineage>
</organism>
<dbReference type="SUPFAM" id="SSF56784">
    <property type="entry name" value="HAD-like"/>
    <property type="match status" value="1"/>
</dbReference>
<dbReference type="RefSeq" id="WP_129718778.1">
    <property type="nucleotide sequence ID" value="NZ_PRLK01000005.1"/>
</dbReference>
<dbReference type="InterPro" id="IPR036412">
    <property type="entry name" value="HAD-like_sf"/>
</dbReference>
<keyword evidence="2" id="KW-1185">Reference proteome</keyword>
<dbReference type="EC" id="3.1.3.10" evidence="1"/>
<reference evidence="1 2" key="2">
    <citation type="journal article" date="2020" name="Cell Rep.">
        <title>Acquisition and Adaptation of Ultra-small Parasitic Reduced Genome Bacteria to Mammalian Hosts.</title>
        <authorList>
            <person name="McLean J.S."/>
            <person name="Bor B."/>
            <person name="Kerns K.A."/>
            <person name="Liu Q."/>
            <person name="To T.T."/>
            <person name="Solden L."/>
            <person name="Hendrickson E.L."/>
            <person name="Wrighton K."/>
            <person name="Shi W."/>
            <person name="He X."/>
        </authorList>
    </citation>
    <scope>NUCLEOTIDE SEQUENCE [LARGE SCALE GENOMIC DNA]</scope>
    <source>
        <strain evidence="1 2">TM7_CMJM_G6_1_HOT_870</strain>
    </source>
</reference>
<comment type="caution">
    <text evidence="1">The sequence shown here is derived from an EMBL/GenBank/DDBJ whole genome shotgun (WGS) entry which is preliminary data.</text>
</comment>
<sequence>MNYQEDSVIALDCFGVLITKETSSEQLFQYCFRKNIELLDHLKHLHMQGVKLSILSNTDKKTLKKYFTNEELDLFDSIFISQETKKYKPSIDAFLQVQEFYPNYKIVLLDDLKDNITVANSLGIYSILYQNNNQAIKDIDSLCQSFQK</sequence>
<name>A0ABY0FJU1_9BACT</name>
<dbReference type="EMBL" id="PRLK01000005">
    <property type="protein sequence ID" value="RYC72567.1"/>
    <property type="molecule type" value="Genomic_DNA"/>
</dbReference>
<proteinExistence type="predicted"/>
<dbReference type="Proteomes" id="UP001190925">
    <property type="component" value="Unassembled WGS sequence"/>
</dbReference>
<accession>A0ABY0FJU1</accession>
<dbReference type="InterPro" id="IPR041492">
    <property type="entry name" value="HAD_2"/>
</dbReference>
<dbReference type="Pfam" id="PF13419">
    <property type="entry name" value="HAD_2"/>
    <property type="match status" value="1"/>
</dbReference>
<dbReference type="PANTHER" id="PTHR43611">
    <property type="entry name" value="ALPHA-D-GLUCOSE 1-PHOSPHATE PHOSPHATASE"/>
    <property type="match status" value="1"/>
</dbReference>
<reference evidence="1 2" key="1">
    <citation type="journal article" date="2018" name="bioRxiv">
        <title>Evidence of independent acquisition and adaption of ultra-small bacteria to human hosts across the highly diverse yet reduced genomes of the phylum Saccharibacteria.</title>
        <authorList>
            <person name="McLean J.S."/>
            <person name="Bor B."/>
            <person name="To T.T."/>
            <person name="Liu Q."/>
            <person name="Kearns K.A."/>
            <person name="Solden L.M."/>
            <person name="Wrighton K.C."/>
            <person name="He X."/>
            <person name="Shi W."/>
        </authorList>
    </citation>
    <scope>NUCLEOTIDE SEQUENCE [LARGE SCALE GENOMIC DNA]</scope>
    <source>
        <strain evidence="1 2">TM7_CMJM_G6_1_HOT_870</strain>
    </source>
</reference>
<evidence type="ECO:0000313" key="1">
    <source>
        <dbReference type="EMBL" id="RYC72567.1"/>
    </source>
</evidence>